<dbReference type="VEuPathDB" id="FungiDB:RhiirA1_467156"/>
<accession>A0A2N0NGH9</accession>
<dbReference type="VEuPathDB" id="FungiDB:RhiirFUN_025743"/>
<comment type="caution">
    <text evidence="1">The sequence shown here is derived from an EMBL/GenBank/DDBJ whole genome shotgun (WGS) entry which is preliminary data.</text>
</comment>
<dbReference type="AlphaFoldDB" id="A0A2N0NGH9"/>
<dbReference type="EMBL" id="LLXJ01007496">
    <property type="protein sequence ID" value="PKB93677.1"/>
    <property type="molecule type" value="Genomic_DNA"/>
</dbReference>
<reference evidence="1 2" key="1">
    <citation type="submission" date="2016-04" db="EMBL/GenBank/DDBJ databases">
        <title>Genome analyses suggest a sexual origin of heterokaryosis in a supposedly ancient asexual fungus.</title>
        <authorList>
            <person name="Ropars J."/>
            <person name="Sedzielewska K."/>
            <person name="Noel J."/>
            <person name="Charron P."/>
            <person name="Farinelli L."/>
            <person name="Marton T."/>
            <person name="Kruger M."/>
            <person name="Pelin A."/>
            <person name="Brachmann A."/>
            <person name="Corradi N."/>
        </authorList>
    </citation>
    <scope>NUCLEOTIDE SEQUENCE [LARGE SCALE GENOMIC DNA]</scope>
    <source>
        <strain evidence="1 2">A5</strain>
    </source>
</reference>
<evidence type="ECO:0000313" key="2">
    <source>
        <dbReference type="Proteomes" id="UP000232722"/>
    </source>
</evidence>
<proteinExistence type="predicted"/>
<evidence type="ECO:0000313" key="1">
    <source>
        <dbReference type="EMBL" id="PKB93677.1"/>
    </source>
</evidence>
<dbReference type="Proteomes" id="UP000232722">
    <property type="component" value="Unassembled WGS sequence"/>
</dbReference>
<gene>
    <name evidence="1" type="ORF">RhiirA5_440624</name>
</gene>
<sequence>MTSSEPSENLRKGCHFTEMWNGHMIKGFTKIVGNEIAENEEEDEKLEKGYCDEINHSITKAFVMCNIPFSIIENPWFINLIKTLQPGYDPLSKQVLSGTLLESETSHVNICIMNKLSADNNFTIGKIF</sequence>
<reference evidence="1 2" key="2">
    <citation type="submission" date="2017-09" db="EMBL/GenBank/DDBJ databases">
        <title>Extensive intraspecific genome diversity in a model arbuscular mycorrhizal fungus.</title>
        <authorList>
            <person name="Chen E.C."/>
            <person name="Morin E."/>
            <person name="Beaudet D."/>
            <person name="Noel J."/>
            <person name="Ndikumana S."/>
            <person name="Charron P."/>
            <person name="St-Onge C."/>
            <person name="Giorgi J."/>
            <person name="Grigoriev I.V."/>
            <person name="Roux C."/>
            <person name="Martin F.M."/>
            <person name="Corradi N."/>
        </authorList>
    </citation>
    <scope>NUCLEOTIDE SEQUENCE [LARGE SCALE GENOMIC DNA]</scope>
    <source>
        <strain evidence="1 2">A5</strain>
    </source>
</reference>
<name>A0A2N0NGH9_9GLOM</name>
<organism evidence="1 2">
    <name type="scientific">Rhizophagus irregularis</name>
    <dbReference type="NCBI Taxonomy" id="588596"/>
    <lineage>
        <taxon>Eukaryota</taxon>
        <taxon>Fungi</taxon>
        <taxon>Fungi incertae sedis</taxon>
        <taxon>Mucoromycota</taxon>
        <taxon>Glomeromycotina</taxon>
        <taxon>Glomeromycetes</taxon>
        <taxon>Glomerales</taxon>
        <taxon>Glomeraceae</taxon>
        <taxon>Rhizophagus</taxon>
    </lineage>
</organism>
<protein>
    <submittedName>
        <fullName evidence="1">Uncharacterized protein</fullName>
    </submittedName>
</protein>